<keyword evidence="1" id="KW-0732">Signal</keyword>
<proteinExistence type="predicted"/>
<dbReference type="EMBL" id="HBUE01143968">
    <property type="protein sequence ID" value="CAG6502053.1"/>
    <property type="molecule type" value="Transcribed_RNA"/>
</dbReference>
<evidence type="ECO:0000313" key="2">
    <source>
        <dbReference type="EMBL" id="CAG6502053.1"/>
    </source>
</evidence>
<name>A0A8D8CZA8_CULPI</name>
<dbReference type="AlphaFoldDB" id="A0A8D8CZA8"/>
<protein>
    <submittedName>
        <fullName evidence="2">(northern house mosquito) hypothetical protein</fullName>
    </submittedName>
</protein>
<organism evidence="2">
    <name type="scientific">Culex pipiens</name>
    <name type="common">House mosquito</name>
    <dbReference type="NCBI Taxonomy" id="7175"/>
    <lineage>
        <taxon>Eukaryota</taxon>
        <taxon>Metazoa</taxon>
        <taxon>Ecdysozoa</taxon>
        <taxon>Arthropoda</taxon>
        <taxon>Hexapoda</taxon>
        <taxon>Insecta</taxon>
        <taxon>Pterygota</taxon>
        <taxon>Neoptera</taxon>
        <taxon>Endopterygota</taxon>
        <taxon>Diptera</taxon>
        <taxon>Nematocera</taxon>
        <taxon>Culicoidea</taxon>
        <taxon>Culicidae</taxon>
        <taxon>Culicinae</taxon>
        <taxon>Culicini</taxon>
        <taxon>Culex</taxon>
        <taxon>Culex</taxon>
    </lineage>
</organism>
<reference evidence="2" key="1">
    <citation type="submission" date="2021-05" db="EMBL/GenBank/DDBJ databases">
        <authorList>
            <person name="Alioto T."/>
            <person name="Alioto T."/>
            <person name="Gomez Garrido J."/>
        </authorList>
    </citation>
    <scope>NUCLEOTIDE SEQUENCE</scope>
</reference>
<feature type="signal peptide" evidence="1">
    <location>
        <begin position="1"/>
        <end position="25"/>
    </location>
</feature>
<feature type="chain" id="PRO_5036427955" evidence="1">
    <location>
        <begin position="26"/>
        <end position="101"/>
    </location>
</feature>
<dbReference type="EMBL" id="HBUE01248799">
    <property type="protein sequence ID" value="CAG6553289.1"/>
    <property type="molecule type" value="Transcribed_RNA"/>
</dbReference>
<evidence type="ECO:0000256" key="1">
    <source>
        <dbReference type="SAM" id="SignalP"/>
    </source>
</evidence>
<accession>A0A8D8CZA8</accession>
<sequence length="101" mass="11373">MSHPDHVGRMIAVALRNVLIFTCTAVENFISGNFGALRDGLGHRSEANEAGQPFLEMIRHGNPIRRQMLLRRFVIVRISSQPGGVDFRKANHSDERNHGNR</sequence>